<gene>
    <name evidence="4" type="ORF">A4U43_C02F7920</name>
</gene>
<proteinExistence type="predicted"/>
<dbReference type="PANTHER" id="PTHR46652">
    <property type="entry name" value="LEUCINE-RICH REPEAT AND IQ DOMAIN-CONTAINING PROTEIN 1-RELATED"/>
    <property type="match status" value="1"/>
</dbReference>
<dbReference type="AlphaFoldDB" id="A0A5P1FHN2"/>
<dbReference type="Pfam" id="PF14580">
    <property type="entry name" value="LRR_9"/>
    <property type="match status" value="1"/>
</dbReference>
<evidence type="ECO:0000256" key="2">
    <source>
        <dbReference type="ARBA" id="ARBA00022737"/>
    </source>
</evidence>
<feature type="compositionally biased region" description="Basic and acidic residues" evidence="3">
    <location>
        <begin position="353"/>
        <end position="368"/>
    </location>
</feature>
<keyword evidence="2" id="KW-0677">Repeat</keyword>
<reference evidence="5" key="1">
    <citation type="journal article" date="2017" name="Nat. Commun.">
        <title>The asparagus genome sheds light on the origin and evolution of a young Y chromosome.</title>
        <authorList>
            <person name="Harkess A."/>
            <person name="Zhou J."/>
            <person name="Xu C."/>
            <person name="Bowers J.E."/>
            <person name="Van der Hulst R."/>
            <person name="Ayyampalayam S."/>
            <person name="Mercati F."/>
            <person name="Riccardi P."/>
            <person name="McKain M.R."/>
            <person name="Kakrana A."/>
            <person name="Tang H."/>
            <person name="Ray J."/>
            <person name="Groenendijk J."/>
            <person name="Arikit S."/>
            <person name="Mathioni S.M."/>
            <person name="Nakano M."/>
            <person name="Shan H."/>
            <person name="Telgmann-Rauber A."/>
            <person name="Kanno A."/>
            <person name="Yue Z."/>
            <person name="Chen H."/>
            <person name="Li W."/>
            <person name="Chen Y."/>
            <person name="Xu X."/>
            <person name="Zhang Y."/>
            <person name="Luo S."/>
            <person name="Chen H."/>
            <person name="Gao J."/>
            <person name="Mao Z."/>
            <person name="Pires J.C."/>
            <person name="Luo M."/>
            <person name="Kudrna D."/>
            <person name="Wing R.A."/>
            <person name="Meyers B.C."/>
            <person name="Yi K."/>
            <person name="Kong H."/>
            <person name="Lavrijsen P."/>
            <person name="Sunseri F."/>
            <person name="Falavigna A."/>
            <person name="Ye Y."/>
            <person name="Leebens-Mack J.H."/>
            <person name="Chen G."/>
        </authorList>
    </citation>
    <scope>NUCLEOTIDE SEQUENCE [LARGE SCALE GENOMIC DNA]</scope>
    <source>
        <strain evidence="5">cv. DH0086</strain>
    </source>
</reference>
<feature type="region of interest" description="Disordered" evidence="3">
    <location>
        <begin position="527"/>
        <end position="598"/>
    </location>
</feature>
<dbReference type="InterPro" id="IPR003591">
    <property type="entry name" value="Leu-rich_rpt_typical-subtyp"/>
</dbReference>
<protein>
    <recommendedName>
        <fullName evidence="6">Protein phosphatase 1 regulatory subunit 7</fullName>
    </recommendedName>
</protein>
<dbReference type="Gramene" id="ONK77564">
    <property type="protein sequence ID" value="ONK77564"/>
    <property type="gene ID" value="A4U43_C02F7920"/>
</dbReference>
<sequence length="598" mass="67589">MARLNLEQIARDDEDLDSSSTTSLNLSSRALSDVSCLASFRNLEKLDLEFNCLSSLEGLSSCANLKWLSVVENKLETLKGIECLSKLTVFNAGKNKLRKIDEISAVTSLRALILNDNNISSICKLDELTYLNTLVLSKNPIYDIGDSLMKAKSLRKLSLSHCHLERIGSSLTSCVELKELRLAHNKITTISAELARNIRLQNLDLGNNLIENFSELKVLSSLPNLKNLNFQGNPIAQKDKLAKKVKQLVPNLRIFNAKPTEINKRKKFSEEDKSDQSEIEADEQVKRKKSKKDVKILEKNISKSSSEEDHLLSSLSASKLEDKEGKRKKSKKNAKTSDKHISSGSIASDEVGEEKGRRKSKKEERENSREFEKEEVLLFPDINDLEKLPVDPLDYKNSEDTDREKKGQKVARGVFVANESRIFVERVLRIVITSPGSTADRQFLATRVLFPPPAQLRVAILIVARARRCCTARSCERHHDGRRRRSRTREKRRRMPLGVYRRHGPICSSVGKRSTRHFLLGDAGQVGMTERRSGDGGGRETRGGGREIGGRACATCERQRRRQRVRIGRPHGRARREDRRPALRPERPPAPSIFREFG</sequence>
<evidence type="ECO:0000256" key="3">
    <source>
        <dbReference type="SAM" id="MobiDB-lite"/>
    </source>
</evidence>
<accession>A0A5P1FHN2</accession>
<evidence type="ECO:0000313" key="5">
    <source>
        <dbReference type="Proteomes" id="UP000243459"/>
    </source>
</evidence>
<dbReference type="PANTHER" id="PTHR46652:SF7">
    <property type="entry name" value="LEUCINE-RICH REPEAT AND IQ DOMAIN-CONTAINING PROTEIN 1"/>
    <property type="match status" value="1"/>
</dbReference>
<feature type="compositionally biased region" description="Basic and acidic residues" evidence="3">
    <location>
        <begin position="529"/>
        <end position="549"/>
    </location>
</feature>
<dbReference type="InterPro" id="IPR050836">
    <property type="entry name" value="SDS22/Internalin_LRR"/>
</dbReference>
<feature type="compositionally biased region" description="Basic and acidic residues" evidence="3">
    <location>
        <begin position="575"/>
        <end position="587"/>
    </location>
</feature>
<evidence type="ECO:0000256" key="1">
    <source>
        <dbReference type="ARBA" id="ARBA00022614"/>
    </source>
</evidence>
<dbReference type="OMA" id="HCHLERI"/>
<evidence type="ECO:0008006" key="6">
    <source>
        <dbReference type="Google" id="ProtNLM"/>
    </source>
</evidence>
<dbReference type="InterPro" id="IPR001611">
    <property type="entry name" value="Leu-rich_rpt"/>
</dbReference>
<dbReference type="InterPro" id="IPR032675">
    <property type="entry name" value="LRR_dom_sf"/>
</dbReference>
<dbReference type="SUPFAM" id="SSF52058">
    <property type="entry name" value="L domain-like"/>
    <property type="match status" value="1"/>
</dbReference>
<organism evidence="4 5">
    <name type="scientific">Asparagus officinalis</name>
    <name type="common">Garden asparagus</name>
    <dbReference type="NCBI Taxonomy" id="4686"/>
    <lineage>
        <taxon>Eukaryota</taxon>
        <taxon>Viridiplantae</taxon>
        <taxon>Streptophyta</taxon>
        <taxon>Embryophyta</taxon>
        <taxon>Tracheophyta</taxon>
        <taxon>Spermatophyta</taxon>
        <taxon>Magnoliopsida</taxon>
        <taxon>Liliopsida</taxon>
        <taxon>Asparagales</taxon>
        <taxon>Asparagaceae</taxon>
        <taxon>Asparagoideae</taxon>
        <taxon>Asparagus</taxon>
    </lineage>
</organism>
<feature type="region of interest" description="Disordered" evidence="3">
    <location>
        <begin position="265"/>
        <end position="294"/>
    </location>
</feature>
<dbReference type="EMBL" id="CM007382">
    <property type="protein sequence ID" value="ONK77564.1"/>
    <property type="molecule type" value="Genomic_DNA"/>
</dbReference>
<dbReference type="Proteomes" id="UP000243459">
    <property type="component" value="Chromosome 2"/>
</dbReference>
<feature type="compositionally biased region" description="Basic residues" evidence="3">
    <location>
        <begin position="559"/>
        <end position="574"/>
    </location>
</feature>
<evidence type="ECO:0000313" key="4">
    <source>
        <dbReference type="EMBL" id="ONK77564.1"/>
    </source>
</evidence>
<dbReference type="Gene3D" id="3.80.10.10">
    <property type="entry name" value="Ribonuclease Inhibitor"/>
    <property type="match status" value="2"/>
</dbReference>
<keyword evidence="1" id="KW-0433">Leucine-rich repeat</keyword>
<dbReference type="PROSITE" id="PS51450">
    <property type="entry name" value="LRR"/>
    <property type="match status" value="5"/>
</dbReference>
<feature type="region of interest" description="Disordered" evidence="3">
    <location>
        <begin position="307"/>
        <end position="368"/>
    </location>
</feature>
<dbReference type="SMART" id="SM00369">
    <property type="entry name" value="LRR_TYP"/>
    <property type="match status" value="4"/>
</dbReference>
<dbReference type="SMART" id="SM00365">
    <property type="entry name" value="LRR_SD22"/>
    <property type="match status" value="6"/>
</dbReference>
<name>A0A5P1FHN2_ASPOF</name>
<keyword evidence="5" id="KW-1185">Reference proteome</keyword>